<protein>
    <submittedName>
        <fullName evidence="2">Nickel-cobalt-cadmium resistance protein NccB</fullName>
    </submittedName>
</protein>
<dbReference type="InterPro" id="IPR051909">
    <property type="entry name" value="MFP_Cation_Efflux"/>
</dbReference>
<dbReference type="Gene3D" id="2.40.50.100">
    <property type="match status" value="1"/>
</dbReference>
<evidence type="ECO:0000313" key="2">
    <source>
        <dbReference type="EMBL" id="GAB0173261.1"/>
    </source>
</evidence>
<proteinExistence type="predicted"/>
<sequence>MVYMKIETCNTKSQYYASLLHNLLVALSSLFFILPLHANTMQYEKINLKDSEIKAMGVGIFTIKNTSSERGVAFSAVVDFDDKDGYTQNSSLEVVVVNLYKRAGENVKKGEPIAEISSNALSELYFSLQNTYSRFQIAQEVERKDKELLRQGVISQRAYQTSYLTMNELRLKMNEIRASFNIFGINPDNPRGQYGFLVRASGSGRLSVVPTQIGQKIPAFTPYIRIAKPDNDNVLLRIRVPQSRLRSVQQGFSVFNDRGDKIGIIESISSVIDKQTNTISAVARVEAKSFRVGEIVEIYVAGSVGGEAIVLPDDCWIKYGDDYLAFLQVANGFQPVPITILEERDGAAVVQGGGLKVGTKVAKGSLVLLKGVMAGLGEDGSDSYGH</sequence>
<gene>
    <name evidence="2" type="primary">nccB</name>
    <name evidence="2" type="ORF">NHP164001_12790</name>
</gene>
<reference evidence="2 3" key="1">
    <citation type="submission" date="2024-06" db="EMBL/GenBank/DDBJ databases">
        <title>Draft genome sequence of Helicobacter trogontum NHP16-4001.</title>
        <authorList>
            <person name="Rimbara E."/>
            <person name="Suzuki M."/>
        </authorList>
    </citation>
    <scope>NUCLEOTIDE SEQUENCE [LARGE SCALE GENOMIC DNA]</scope>
    <source>
        <strain evidence="2 3">NHP16-4001</strain>
    </source>
</reference>
<dbReference type="Proteomes" id="UP001562457">
    <property type="component" value="Unassembled WGS sequence"/>
</dbReference>
<dbReference type="PANTHER" id="PTHR30097:SF16">
    <property type="entry name" value="CATION EFFLUX SYSTEM (CZCB-LIKE)"/>
    <property type="match status" value="1"/>
</dbReference>
<keyword evidence="1" id="KW-0813">Transport</keyword>
<accession>A0ABQ0D4J0</accession>
<name>A0ABQ0D4J0_9HELI</name>
<evidence type="ECO:0000256" key="1">
    <source>
        <dbReference type="ARBA" id="ARBA00022448"/>
    </source>
</evidence>
<dbReference type="Gene3D" id="1.10.287.470">
    <property type="entry name" value="Helix hairpin bin"/>
    <property type="match status" value="1"/>
</dbReference>
<dbReference type="PANTHER" id="PTHR30097">
    <property type="entry name" value="CATION EFFLUX SYSTEM PROTEIN CUSB"/>
    <property type="match status" value="1"/>
</dbReference>
<dbReference type="Gene3D" id="2.40.30.170">
    <property type="match status" value="1"/>
</dbReference>
<comment type="caution">
    <text evidence="2">The sequence shown here is derived from an EMBL/GenBank/DDBJ whole genome shotgun (WGS) entry which is preliminary data.</text>
</comment>
<dbReference type="EMBL" id="BAAFHN010000029">
    <property type="protein sequence ID" value="GAB0173261.1"/>
    <property type="molecule type" value="Genomic_DNA"/>
</dbReference>
<keyword evidence="3" id="KW-1185">Reference proteome</keyword>
<organism evidence="2 3">
    <name type="scientific">Helicobacter trogontum</name>
    <dbReference type="NCBI Taxonomy" id="50960"/>
    <lineage>
        <taxon>Bacteria</taxon>
        <taxon>Pseudomonadati</taxon>
        <taxon>Campylobacterota</taxon>
        <taxon>Epsilonproteobacteria</taxon>
        <taxon>Campylobacterales</taxon>
        <taxon>Helicobacteraceae</taxon>
        <taxon>Helicobacter</taxon>
    </lineage>
</organism>
<dbReference type="RefSeq" id="WP_369607484.1">
    <property type="nucleotide sequence ID" value="NZ_BAAFHN010000029.1"/>
</dbReference>
<evidence type="ECO:0000313" key="3">
    <source>
        <dbReference type="Proteomes" id="UP001562457"/>
    </source>
</evidence>